<dbReference type="PANTHER" id="PTHR13847:SF281">
    <property type="entry name" value="FAD DEPENDENT OXIDOREDUCTASE DOMAIN-CONTAINING PROTEIN"/>
    <property type="match status" value="1"/>
</dbReference>
<dbReference type="AlphaFoldDB" id="I7MDI5"/>
<accession>I7MDI5</accession>
<dbReference type="InParanoid" id="I7MDI5"/>
<dbReference type="PANTHER" id="PTHR13847">
    <property type="entry name" value="SARCOSINE DEHYDROGENASE-RELATED"/>
    <property type="match status" value="1"/>
</dbReference>
<protein>
    <submittedName>
        <fullName evidence="2">FAD-dependent oxidoreductase</fullName>
    </submittedName>
</protein>
<keyword evidence="3" id="KW-1185">Reference proteome</keyword>
<reference evidence="2" key="2">
    <citation type="submission" date="2014-02" db="EMBL/GenBank/DDBJ databases">
        <title>Annotation update of Tetrahymena thermophila SB210.</title>
        <authorList>
            <person name="Bidwell S."/>
            <person name="Michalis H.M."/>
            <person name="Zafar N."/>
            <person name="Joardar V."/>
            <person name="Miao W."/>
            <person name="Russ C."/>
            <person name="Eisen J."/>
            <person name="Wu M."/>
            <person name="Wu D."/>
            <person name="Nierman W."/>
            <person name="Orias E."/>
            <person name="Delcher A."/>
            <person name="Salzberg S."/>
            <person name="Coyne R."/>
        </authorList>
    </citation>
    <scope>NUCLEOTIDE SEQUENCE</scope>
    <source>
        <strain evidence="2">SB210</strain>
    </source>
</reference>
<evidence type="ECO:0000259" key="1">
    <source>
        <dbReference type="Pfam" id="PF01266"/>
    </source>
</evidence>
<dbReference type="Pfam" id="PF01266">
    <property type="entry name" value="DAO"/>
    <property type="match status" value="1"/>
</dbReference>
<evidence type="ECO:0000313" key="3">
    <source>
        <dbReference type="Proteomes" id="UP000009168"/>
    </source>
</evidence>
<proteinExistence type="predicted"/>
<dbReference type="OrthoDB" id="38520at2759"/>
<dbReference type="HOGENOM" id="CLU_597868_0_0_1"/>
<name>I7MDI5_TETTS</name>
<dbReference type="Gene3D" id="3.30.9.10">
    <property type="entry name" value="D-Amino Acid Oxidase, subunit A, domain 2"/>
    <property type="match status" value="1"/>
</dbReference>
<dbReference type="Proteomes" id="UP000009168">
    <property type="component" value="Unassembled WGS sequence"/>
</dbReference>
<dbReference type="KEGG" id="tet:TTHERM_00538920"/>
<dbReference type="GO" id="GO:0005737">
    <property type="term" value="C:cytoplasm"/>
    <property type="evidence" value="ECO:0007669"/>
    <property type="project" value="TreeGrafter"/>
</dbReference>
<dbReference type="RefSeq" id="XP_001007916.1">
    <property type="nucleotide sequence ID" value="XM_001007916.1"/>
</dbReference>
<dbReference type="GeneID" id="7839136"/>
<reference evidence="2" key="1">
    <citation type="submission" date="2008-09" db="EMBL/GenBank/DDBJ databases">
        <authorList>
            <person name="Eisen J.A."/>
            <person name="Wu M."/>
            <person name="Wu D."/>
            <person name="Nierman W.C."/>
            <person name="Orias E."/>
            <person name="Delcher A.L."/>
            <person name="Salzberg S.L."/>
        </authorList>
    </citation>
    <scope>NUCLEOTIDE SEQUENCE</scope>
    <source>
        <strain evidence="2">SB210</strain>
    </source>
</reference>
<dbReference type="Gene3D" id="3.50.50.60">
    <property type="entry name" value="FAD/NAD(P)-binding domain"/>
    <property type="match status" value="2"/>
</dbReference>
<dbReference type="InterPro" id="IPR036188">
    <property type="entry name" value="FAD/NAD-bd_sf"/>
</dbReference>
<gene>
    <name evidence="2" type="ORF">TTHERM_00538920</name>
</gene>
<dbReference type="SUPFAM" id="SSF51905">
    <property type="entry name" value="FAD/NAD(P)-binding domain"/>
    <property type="match status" value="1"/>
</dbReference>
<dbReference type="InterPro" id="IPR006076">
    <property type="entry name" value="FAD-dep_OxRdtase"/>
</dbReference>
<sequence>MQESNINREEASNTNYPSECEVLIVGAGVSGASTLYQLHKAGVKGMVILDAGQCGQGSSQGKVSEDHAFIREDDIYQGREFQHARKSGTAVLDKPASRIKMMVNIYPCTSEYFMSHHGEQGARRYLKLCYEGLQIQKQLARLVFKSEELEENLLEKGSLQVGVEKDEEDIKEEFETLKKLGFVDIQLWGRDQVEKQLGKESKFTIGLYYPHDAIINSQQYSANLVNYVLEQDKTTKLFENCSQVTNVQTINSEYALTTLQNGCTIKSKYVVLCTGGLFTNSTTLCGIFTPCFSYLVSMKEPENINPQHHRLEHPNSMNYFTWGFTHDWCLTQGHIRLSGQDHFSAFKPPREDERCGILAKWIIQKFPYMKNSEMKYETKYGVYSETPDKAPLVGTVSPSSKICYVVGCNAQGQSSLTYCATLVPGLLGYKKLDSDQKDIMKLVTIRRFALLNDVLKNQKNEEKIHKS</sequence>
<organism evidence="2 3">
    <name type="scientific">Tetrahymena thermophila (strain SB210)</name>
    <dbReference type="NCBI Taxonomy" id="312017"/>
    <lineage>
        <taxon>Eukaryota</taxon>
        <taxon>Sar</taxon>
        <taxon>Alveolata</taxon>
        <taxon>Ciliophora</taxon>
        <taxon>Intramacronucleata</taxon>
        <taxon>Oligohymenophorea</taxon>
        <taxon>Hymenostomatida</taxon>
        <taxon>Tetrahymenina</taxon>
        <taxon>Tetrahymenidae</taxon>
        <taxon>Tetrahymena</taxon>
    </lineage>
</organism>
<dbReference type="EMBL" id="GG662849">
    <property type="protein sequence ID" value="EAR87671.1"/>
    <property type="molecule type" value="Genomic_DNA"/>
</dbReference>
<evidence type="ECO:0000313" key="2">
    <source>
        <dbReference type="EMBL" id="EAR87671.1"/>
    </source>
</evidence>
<feature type="domain" description="FAD dependent oxidoreductase" evidence="1">
    <location>
        <begin position="22"/>
        <end position="422"/>
    </location>
</feature>